<dbReference type="EMBL" id="MGGP01000030">
    <property type="protein sequence ID" value="OGM31112.1"/>
    <property type="molecule type" value="Genomic_DNA"/>
</dbReference>
<accession>A0A1F7YUY8</accession>
<name>A0A1F7YUY8_9BACT</name>
<dbReference type="AlphaFoldDB" id="A0A1F7YUY8"/>
<organism evidence="1 2">
    <name type="scientific">Candidatus Woesebacteria bacterium RIFCSPHIGHO2_01_FULL_44_21</name>
    <dbReference type="NCBI Taxonomy" id="1802503"/>
    <lineage>
        <taxon>Bacteria</taxon>
        <taxon>Candidatus Woeseibacteriota</taxon>
    </lineage>
</organism>
<comment type="caution">
    <text evidence="1">The sequence shown here is derived from an EMBL/GenBank/DDBJ whole genome shotgun (WGS) entry which is preliminary data.</text>
</comment>
<evidence type="ECO:0000313" key="2">
    <source>
        <dbReference type="Proteomes" id="UP000178870"/>
    </source>
</evidence>
<proteinExistence type="predicted"/>
<evidence type="ECO:0000313" key="1">
    <source>
        <dbReference type="EMBL" id="OGM31112.1"/>
    </source>
</evidence>
<gene>
    <name evidence="1" type="ORF">A2803_05415</name>
</gene>
<sequence>MTQEIKNGPLKDDIRRVELGKNFRPFIDSQLHPSKLKHAFDSDEFELIGIGKGRIRLENLTKGGGGHDLAAHETQLETPIFRFTQDENGGLVTQVQQGPPSLFEVNLQIDISEEQYLDRDWALEATYFVEGKEVFKGSETIDSDDFAFVYQGKSQMWNGLVDFIVTDETLKFLDRFEVIIQKVDRVELEK</sequence>
<protein>
    <submittedName>
        <fullName evidence="1">Uncharacterized protein</fullName>
    </submittedName>
</protein>
<dbReference type="Proteomes" id="UP000178870">
    <property type="component" value="Unassembled WGS sequence"/>
</dbReference>
<reference evidence="1 2" key="1">
    <citation type="journal article" date="2016" name="Nat. Commun.">
        <title>Thousands of microbial genomes shed light on interconnected biogeochemical processes in an aquifer system.</title>
        <authorList>
            <person name="Anantharaman K."/>
            <person name="Brown C.T."/>
            <person name="Hug L.A."/>
            <person name="Sharon I."/>
            <person name="Castelle C.J."/>
            <person name="Probst A.J."/>
            <person name="Thomas B.C."/>
            <person name="Singh A."/>
            <person name="Wilkins M.J."/>
            <person name="Karaoz U."/>
            <person name="Brodie E.L."/>
            <person name="Williams K.H."/>
            <person name="Hubbard S.S."/>
            <person name="Banfield J.F."/>
        </authorList>
    </citation>
    <scope>NUCLEOTIDE SEQUENCE [LARGE SCALE GENOMIC DNA]</scope>
</reference>